<comment type="caution">
    <text evidence="2">The sequence shown here is derived from an EMBL/GenBank/DDBJ whole genome shotgun (WGS) entry which is preliminary data.</text>
</comment>
<dbReference type="InterPro" id="IPR029058">
    <property type="entry name" value="AB_hydrolase_fold"/>
</dbReference>
<dbReference type="Gene3D" id="3.40.50.1820">
    <property type="entry name" value="alpha/beta hydrolase"/>
    <property type="match status" value="1"/>
</dbReference>
<dbReference type="GO" id="GO:0046464">
    <property type="term" value="P:acylglycerol catabolic process"/>
    <property type="evidence" value="ECO:0007669"/>
    <property type="project" value="TreeGrafter"/>
</dbReference>
<evidence type="ECO:0000259" key="1">
    <source>
        <dbReference type="Pfam" id="PF12697"/>
    </source>
</evidence>
<name>S9Q266_CYSF2</name>
<feature type="domain" description="AB hydrolase-1" evidence="1">
    <location>
        <begin position="29"/>
        <end position="275"/>
    </location>
</feature>
<protein>
    <recommendedName>
        <fullName evidence="1">AB hydrolase-1 domain-containing protein</fullName>
    </recommendedName>
</protein>
<sequence length="292" mass="31973">MAALAVWEGAMSEPLRLDDWGGAGPVLHFAHANGFPPGSYRKLLQTLTPRAHVLTQQSRWLVPGMHPRSLRNWEDLADDLAGALLARGLSGVVGVGHSMGGVATMIAAAKHPGLFRGVVMLDPVLFTGGPALFFQVIGLLGLAGRVPPASLAHRRRERWNSREEAATSYRKKALFRHFDPDCFQDYLTHGFTDVPGGGVRLTIPTAWEARVFETAPHSPWRWLREVKVPMLVLRAQDSDTLTRAALARVRRTSPDVETGELPGTHLFPLERPEACGQRLQAFLDRVGVPAPA</sequence>
<dbReference type="SUPFAM" id="SSF53474">
    <property type="entry name" value="alpha/beta-Hydrolases"/>
    <property type="match status" value="1"/>
</dbReference>
<dbReference type="Proteomes" id="UP000011682">
    <property type="component" value="Unassembled WGS sequence"/>
</dbReference>
<dbReference type="InterPro" id="IPR000073">
    <property type="entry name" value="AB_hydrolase_1"/>
</dbReference>
<evidence type="ECO:0000313" key="2">
    <source>
        <dbReference type="EMBL" id="EPX55394.1"/>
    </source>
</evidence>
<keyword evidence="3" id="KW-1185">Reference proteome</keyword>
<proteinExistence type="predicted"/>
<dbReference type="InterPro" id="IPR050266">
    <property type="entry name" value="AB_hydrolase_sf"/>
</dbReference>
<dbReference type="GO" id="GO:0047372">
    <property type="term" value="F:monoacylglycerol lipase activity"/>
    <property type="evidence" value="ECO:0007669"/>
    <property type="project" value="TreeGrafter"/>
</dbReference>
<dbReference type="Pfam" id="PF12697">
    <property type="entry name" value="Abhydrolase_6"/>
    <property type="match status" value="1"/>
</dbReference>
<dbReference type="PANTHER" id="PTHR43798:SF33">
    <property type="entry name" value="HYDROLASE, PUTATIVE (AFU_ORTHOLOGUE AFUA_2G14860)-RELATED"/>
    <property type="match status" value="1"/>
</dbReference>
<dbReference type="eggNOG" id="COG2267">
    <property type="taxonomic scope" value="Bacteria"/>
</dbReference>
<dbReference type="EMBL" id="ANAH02000071">
    <property type="protein sequence ID" value="EPX55394.1"/>
    <property type="molecule type" value="Genomic_DNA"/>
</dbReference>
<organism evidence="2 3">
    <name type="scientific">Cystobacter fuscus (strain ATCC 25194 / DSM 2262 / NBRC 100088 / M29)</name>
    <dbReference type="NCBI Taxonomy" id="1242864"/>
    <lineage>
        <taxon>Bacteria</taxon>
        <taxon>Pseudomonadati</taxon>
        <taxon>Myxococcota</taxon>
        <taxon>Myxococcia</taxon>
        <taxon>Myxococcales</taxon>
        <taxon>Cystobacterineae</taxon>
        <taxon>Archangiaceae</taxon>
        <taxon>Cystobacter</taxon>
    </lineage>
</organism>
<accession>S9Q266</accession>
<dbReference type="GO" id="GO:0016020">
    <property type="term" value="C:membrane"/>
    <property type="evidence" value="ECO:0007669"/>
    <property type="project" value="TreeGrafter"/>
</dbReference>
<evidence type="ECO:0000313" key="3">
    <source>
        <dbReference type="Proteomes" id="UP000011682"/>
    </source>
</evidence>
<dbReference type="PANTHER" id="PTHR43798">
    <property type="entry name" value="MONOACYLGLYCEROL LIPASE"/>
    <property type="match status" value="1"/>
</dbReference>
<reference evidence="2" key="1">
    <citation type="submission" date="2013-05" db="EMBL/GenBank/DDBJ databases">
        <title>Genome assembly of Cystobacter fuscus DSM 2262.</title>
        <authorList>
            <person name="Sharma G."/>
            <person name="Khatri I."/>
            <person name="Kaur C."/>
            <person name="Mayilraj S."/>
            <person name="Subramanian S."/>
        </authorList>
    </citation>
    <scope>NUCLEOTIDE SEQUENCE [LARGE SCALE GENOMIC DNA]</scope>
    <source>
        <strain evidence="2">DSM 2262</strain>
    </source>
</reference>
<gene>
    <name evidence="2" type="ORF">D187_009005</name>
</gene>
<dbReference type="AlphaFoldDB" id="S9Q266"/>